<gene>
    <name evidence="1" type="ORF">BOTBODRAFT_301569</name>
</gene>
<organism evidence="1 2">
    <name type="scientific">Botryobasidium botryosum (strain FD-172 SS1)</name>
    <dbReference type="NCBI Taxonomy" id="930990"/>
    <lineage>
        <taxon>Eukaryota</taxon>
        <taxon>Fungi</taxon>
        <taxon>Dikarya</taxon>
        <taxon>Basidiomycota</taxon>
        <taxon>Agaricomycotina</taxon>
        <taxon>Agaricomycetes</taxon>
        <taxon>Cantharellales</taxon>
        <taxon>Botryobasidiaceae</taxon>
        <taxon>Botryobasidium</taxon>
    </lineage>
</organism>
<sequence>MYLYRQRSFWAGSPIRPHTKKRTYVFLKSPELAYSQLRAHSPPAKFYRNTWRSRNLKSRSPSLLTADEVPAPISSYPSSHQATPFKFSTPSSPVFNAQALKSQFYLFRPPVSSPTPHKIQDSL</sequence>
<keyword evidence="2" id="KW-1185">Reference proteome</keyword>
<dbReference type="HOGENOM" id="CLU_2014885_0_0_1"/>
<evidence type="ECO:0000313" key="2">
    <source>
        <dbReference type="Proteomes" id="UP000027195"/>
    </source>
</evidence>
<dbReference type="InParanoid" id="A0A067MK24"/>
<evidence type="ECO:0000313" key="1">
    <source>
        <dbReference type="EMBL" id="KDQ15085.1"/>
    </source>
</evidence>
<reference evidence="2" key="1">
    <citation type="journal article" date="2014" name="Proc. Natl. Acad. Sci. U.S.A.">
        <title>Extensive sampling of basidiomycete genomes demonstrates inadequacy of the white-rot/brown-rot paradigm for wood decay fungi.</title>
        <authorList>
            <person name="Riley R."/>
            <person name="Salamov A.A."/>
            <person name="Brown D.W."/>
            <person name="Nagy L.G."/>
            <person name="Floudas D."/>
            <person name="Held B.W."/>
            <person name="Levasseur A."/>
            <person name="Lombard V."/>
            <person name="Morin E."/>
            <person name="Otillar R."/>
            <person name="Lindquist E.A."/>
            <person name="Sun H."/>
            <person name="LaButti K.M."/>
            <person name="Schmutz J."/>
            <person name="Jabbour D."/>
            <person name="Luo H."/>
            <person name="Baker S.E."/>
            <person name="Pisabarro A.G."/>
            <person name="Walton J.D."/>
            <person name="Blanchette R.A."/>
            <person name="Henrissat B."/>
            <person name="Martin F."/>
            <person name="Cullen D."/>
            <person name="Hibbett D.S."/>
            <person name="Grigoriev I.V."/>
        </authorList>
    </citation>
    <scope>NUCLEOTIDE SEQUENCE [LARGE SCALE GENOMIC DNA]</scope>
    <source>
        <strain evidence="2">FD-172 SS1</strain>
    </source>
</reference>
<name>A0A067MK24_BOTB1</name>
<protein>
    <submittedName>
        <fullName evidence="1">Uncharacterized protein</fullName>
    </submittedName>
</protein>
<proteinExistence type="predicted"/>
<dbReference type="Proteomes" id="UP000027195">
    <property type="component" value="Unassembled WGS sequence"/>
</dbReference>
<accession>A0A067MK24</accession>
<dbReference type="EMBL" id="KL198034">
    <property type="protein sequence ID" value="KDQ15085.1"/>
    <property type="molecule type" value="Genomic_DNA"/>
</dbReference>
<dbReference type="AlphaFoldDB" id="A0A067MK24"/>